<comment type="caution">
    <text evidence="3">The sequence shown here is derived from an EMBL/GenBank/DDBJ whole genome shotgun (WGS) entry which is preliminary data.</text>
</comment>
<sequence>MPMNPNLPMLERLLILIALTLATPVAWAITIYKTTDADGVVSFSDRASPGASVMVFRDRMVERIDQQVHLSIRRDRGVHSLYVRNDLYAPVEVELKLSSVTNVLGVAGSSTTLRRTIPARTNERVVVLSPKVANKAMNYASMLTSTLGDPRSMAQSYRYPLPWIGGPFRLTQGPNGKYSHFGVKGRYAMDIAMPEGTPIIAARGGTVIKIENSQSGRGSNASGNFVRILHDDGTMGVYLHLMQGSVSVNEGQRVRVGSPLARSGNTGNSTGPHLHFVVQRNTGHELVSIPYEFAQPVQSLPNFAVGGN</sequence>
<dbReference type="Proteomes" id="UP000050554">
    <property type="component" value="Unassembled WGS sequence"/>
</dbReference>
<dbReference type="Pfam" id="PF01551">
    <property type="entry name" value="Peptidase_M23"/>
    <property type="match status" value="1"/>
</dbReference>
<dbReference type="InterPro" id="IPR025392">
    <property type="entry name" value="DUF4124"/>
</dbReference>
<name>A0A0P9ZJM6_PSESI</name>
<evidence type="ECO:0000313" key="3">
    <source>
        <dbReference type="EMBL" id="KPY47757.1"/>
    </source>
</evidence>
<protein>
    <submittedName>
        <fullName evidence="3">M24/M37 family peptidase</fullName>
    </submittedName>
</protein>
<dbReference type="InterPro" id="IPR011055">
    <property type="entry name" value="Dup_hybrid_motif"/>
</dbReference>
<dbReference type="PATRIC" id="fig|55398.3.peg.5370"/>
<reference evidence="3 4" key="1">
    <citation type="submission" date="2015-09" db="EMBL/GenBank/DDBJ databases">
        <title>Genome announcement of multiple Pseudomonas syringae strains.</title>
        <authorList>
            <person name="Thakur S."/>
            <person name="Wang P.W."/>
            <person name="Gong Y."/>
            <person name="Weir B.S."/>
            <person name="Guttman D.S."/>
        </authorList>
    </citation>
    <scope>NUCLEOTIDE SEQUENCE [LARGE SCALE GENOMIC DNA]</scope>
    <source>
        <strain evidence="3 4">ICMP3882</strain>
    </source>
</reference>
<dbReference type="CDD" id="cd12797">
    <property type="entry name" value="M23_peptidase"/>
    <property type="match status" value="1"/>
</dbReference>
<dbReference type="AlphaFoldDB" id="A0A0P9ZJM6"/>
<dbReference type="EMBL" id="LJRF01000100">
    <property type="protein sequence ID" value="KPY47757.1"/>
    <property type="molecule type" value="Genomic_DNA"/>
</dbReference>
<dbReference type="InterPro" id="IPR016047">
    <property type="entry name" value="M23ase_b-sheet_dom"/>
</dbReference>
<evidence type="ECO:0000259" key="2">
    <source>
        <dbReference type="Pfam" id="PF13511"/>
    </source>
</evidence>
<gene>
    <name evidence="3" type="ORF">ALO47_04317</name>
</gene>
<evidence type="ECO:0000313" key="4">
    <source>
        <dbReference type="Proteomes" id="UP000050554"/>
    </source>
</evidence>
<dbReference type="SUPFAM" id="SSF51261">
    <property type="entry name" value="Duplicated hybrid motif"/>
    <property type="match status" value="1"/>
</dbReference>
<dbReference type="Pfam" id="PF13511">
    <property type="entry name" value="DUF4124"/>
    <property type="match status" value="1"/>
</dbReference>
<dbReference type="PANTHER" id="PTHR21666">
    <property type="entry name" value="PEPTIDASE-RELATED"/>
    <property type="match status" value="1"/>
</dbReference>
<evidence type="ECO:0000259" key="1">
    <source>
        <dbReference type="Pfam" id="PF01551"/>
    </source>
</evidence>
<proteinExistence type="predicted"/>
<feature type="domain" description="DUF4124" evidence="2">
    <location>
        <begin position="19"/>
        <end position="51"/>
    </location>
</feature>
<dbReference type="GO" id="GO:0004222">
    <property type="term" value="F:metalloendopeptidase activity"/>
    <property type="evidence" value="ECO:0007669"/>
    <property type="project" value="TreeGrafter"/>
</dbReference>
<dbReference type="Gene3D" id="2.70.70.10">
    <property type="entry name" value="Glucose Permease (Domain IIA)"/>
    <property type="match status" value="1"/>
</dbReference>
<accession>A0A0P9ZJM6</accession>
<dbReference type="InterPro" id="IPR050570">
    <property type="entry name" value="Cell_wall_metabolism_enzyme"/>
</dbReference>
<organism evidence="3 4">
    <name type="scientific">Pseudomonas syringae pv. ribicola</name>
    <dbReference type="NCBI Taxonomy" id="55398"/>
    <lineage>
        <taxon>Bacteria</taxon>
        <taxon>Pseudomonadati</taxon>
        <taxon>Pseudomonadota</taxon>
        <taxon>Gammaproteobacteria</taxon>
        <taxon>Pseudomonadales</taxon>
        <taxon>Pseudomonadaceae</taxon>
        <taxon>Pseudomonas</taxon>
    </lineage>
</organism>
<dbReference type="PANTHER" id="PTHR21666:SF294">
    <property type="entry name" value="PEPTIDASE M23"/>
    <property type="match status" value="1"/>
</dbReference>
<feature type="domain" description="M23ase beta-sheet core" evidence="1">
    <location>
        <begin position="187"/>
        <end position="282"/>
    </location>
</feature>